<sequence>MVKNDERFALSFEVSHLDDTKVHLIKTIYREIKGEGHELHEASAIQITCGIIASYVVSCICLRLYPASFGDAICQPMAKELLQYLRAVFHLIILSLLLSHRAPGHMM</sequence>
<evidence type="ECO:0000313" key="1">
    <source>
        <dbReference type="EMBL" id="GBL97918.1"/>
    </source>
</evidence>
<organism evidence="1 2">
    <name type="scientific">Araneus ventricosus</name>
    <name type="common">Orbweaver spider</name>
    <name type="synonym">Epeira ventricosa</name>
    <dbReference type="NCBI Taxonomy" id="182803"/>
    <lineage>
        <taxon>Eukaryota</taxon>
        <taxon>Metazoa</taxon>
        <taxon>Ecdysozoa</taxon>
        <taxon>Arthropoda</taxon>
        <taxon>Chelicerata</taxon>
        <taxon>Arachnida</taxon>
        <taxon>Araneae</taxon>
        <taxon>Araneomorphae</taxon>
        <taxon>Entelegynae</taxon>
        <taxon>Araneoidea</taxon>
        <taxon>Araneidae</taxon>
        <taxon>Araneus</taxon>
    </lineage>
</organism>
<evidence type="ECO:0000313" key="2">
    <source>
        <dbReference type="Proteomes" id="UP000499080"/>
    </source>
</evidence>
<dbReference type="EMBL" id="BGPR01000134">
    <property type="protein sequence ID" value="GBL97918.1"/>
    <property type="molecule type" value="Genomic_DNA"/>
</dbReference>
<proteinExistence type="predicted"/>
<reference evidence="1 2" key="1">
    <citation type="journal article" date="2019" name="Sci. Rep.">
        <title>Orb-weaving spider Araneus ventricosus genome elucidates the spidroin gene catalogue.</title>
        <authorList>
            <person name="Kono N."/>
            <person name="Nakamura H."/>
            <person name="Ohtoshi R."/>
            <person name="Moran D.A.P."/>
            <person name="Shinohara A."/>
            <person name="Yoshida Y."/>
            <person name="Fujiwara M."/>
            <person name="Mori M."/>
            <person name="Tomita M."/>
            <person name="Arakawa K."/>
        </authorList>
    </citation>
    <scope>NUCLEOTIDE SEQUENCE [LARGE SCALE GENOMIC DNA]</scope>
</reference>
<keyword evidence="2" id="KW-1185">Reference proteome</keyword>
<dbReference type="AlphaFoldDB" id="A0A4Y2C0Q8"/>
<comment type="caution">
    <text evidence="1">The sequence shown here is derived from an EMBL/GenBank/DDBJ whole genome shotgun (WGS) entry which is preliminary data.</text>
</comment>
<gene>
    <name evidence="1" type="ORF">AVEN_127022_1</name>
</gene>
<dbReference type="Proteomes" id="UP000499080">
    <property type="component" value="Unassembled WGS sequence"/>
</dbReference>
<accession>A0A4Y2C0Q8</accession>
<name>A0A4Y2C0Q8_ARAVE</name>
<protein>
    <submittedName>
        <fullName evidence="1">Uncharacterized protein</fullName>
    </submittedName>
</protein>